<reference evidence="2 3" key="1">
    <citation type="submission" date="2021-01" db="EMBL/GenBank/DDBJ databases">
        <title>Whole genome shotgun sequence of Catellatospora citrea NBRC 14495.</title>
        <authorList>
            <person name="Komaki H."/>
            <person name="Tamura T."/>
        </authorList>
    </citation>
    <scope>NUCLEOTIDE SEQUENCE [LARGE SCALE GENOMIC DNA]</scope>
    <source>
        <strain evidence="2 3">NBRC 14495</strain>
    </source>
</reference>
<keyword evidence="3" id="KW-1185">Reference proteome</keyword>
<name>A0A8J3NYL4_9ACTN</name>
<dbReference type="AlphaFoldDB" id="A0A8J3NYL4"/>
<gene>
    <name evidence="2" type="ORF">Cci01nite_19600</name>
</gene>
<accession>A0A8J3NYL4</accession>
<evidence type="ECO:0000256" key="1">
    <source>
        <dbReference type="SAM" id="MobiDB-lite"/>
    </source>
</evidence>
<dbReference type="Proteomes" id="UP000659904">
    <property type="component" value="Unassembled WGS sequence"/>
</dbReference>
<sequence length="76" mass="8187">MIRAGAVQLRTQPAGKPVDQLAHDRGQAEVVKDGRAQPVDALADVAVDPGSAWVTCPRWRPDFPGLTRDARLAWTG</sequence>
<feature type="region of interest" description="Disordered" evidence="1">
    <location>
        <begin position="1"/>
        <end position="22"/>
    </location>
</feature>
<dbReference type="RefSeq" id="WP_120314755.1">
    <property type="nucleotide sequence ID" value="NZ_BONH01000007.1"/>
</dbReference>
<evidence type="ECO:0000313" key="3">
    <source>
        <dbReference type="Proteomes" id="UP000659904"/>
    </source>
</evidence>
<evidence type="ECO:0000313" key="2">
    <source>
        <dbReference type="EMBL" id="GIF96866.1"/>
    </source>
</evidence>
<protein>
    <submittedName>
        <fullName evidence="2">Uncharacterized protein</fullName>
    </submittedName>
</protein>
<comment type="caution">
    <text evidence="2">The sequence shown here is derived from an EMBL/GenBank/DDBJ whole genome shotgun (WGS) entry which is preliminary data.</text>
</comment>
<dbReference type="EMBL" id="BONH01000007">
    <property type="protein sequence ID" value="GIF96866.1"/>
    <property type="molecule type" value="Genomic_DNA"/>
</dbReference>
<organism evidence="2 3">
    <name type="scientific">Catellatospora citrea</name>
    <dbReference type="NCBI Taxonomy" id="53366"/>
    <lineage>
        <taxon>Bacteria</taxon>
        <taxon>Bacillati</taxon>
        <taxon>Actinomycetota</taxon>
        <taxon>Actinomycetes</taxon>
        <taxon>Micromonosporales</taxon>
        <taxon>Micromonosporaceae</taxon>
        <taxon>Catellatospora</taxon>
    </lineage>
</organism>
<proteinExistence type="predicted"/>